<dbReference type="Proteomes" id="UP000545606">
    <property type="component" value="Unassembled WGS sequence"/>
</dbReference>
<organism evidence="2 3">
    <name type="scientific">Aquitalea aquatica</name>
    <dbReference type="NCBI Taxonomy" id="3044273"/>
    <lineage>
        <taxon>Bacteria</taxon>
        <taxon>Pseudomonadati</taxon>
        <taxon>Pseudomonadota</taxon>
        <taxon>Betaproteobacteria</taxon>
        <taxon>Neisseriales</taxon>
        <taxon>Chromobacteriaceae</taxon>
        <taxon>Aquitalea</taxon>
    </lineage>
</organism>
<dbReference type="PROSITE" id="PS50943">
    <property type="entry name" value="HTH_CROC1"/>
    <property type="match status" value="1"/>
</dbReference>
<evidence type="ECO:0000259" key="1">
    <source>
        <dbReference type="PROSITE" id="PS50943"/>
    </source>
</evidence>
<dbReference type="SUPFAM" id="SSF47413">
    <property type="entry name" value="lambda repressor-like DNA-binding domains"/>
    <property type="match status" value="1"/>
</dbReference>
<dbReference type="InterPro" id="IPR036286">
    <property type="entry name" value="LexA/Signal_pep-like_sf"/>
</dbReference>
<reference evidence="2 3" key="1">
    <citation type="submission" date="2020-07" db="EMBL/GenBank/DDBJ databases">
        <title>Draft genome sequence of violacein-producing bacteria and related species.</title>
        <authorList>
            <person name="Wilson H.S."/>
            <person name="De Leon M.E."/>
        </authorList>
    </citation>
    <scope>NUCLEOTIDE SEQUENCE [LARGE SCALE GENOMIC DNA]</scope>
    <source>
        <strain evidence="2 3">HSC-21Su07</strain>
    </source>
</reference>
<dbReference type="EMBL" id="JACERN010000014">
    <property type="protein sequence ID" value="MBA4707537.1"/>
    <property type="molecule type" value="Genomic_DNA"/>
</dbReference>
<protein>
    <submittedName>
        <fullName evidence="2">Helix-turn-helix domain-containing protein</fullName>
    </submittedName>
</protein>
<dbReference type="Gene3D" id="1.10.260.40">
    <property type="entry name" value="lambda repressor-like DNA-binding domains"/>
    <property type="match status" value="1"/>
</dbReference>
<dbReference type="SUPFAM" id="SSF51306">
    <property type="entry name" value="LexA/Signal peptidase"/>
    <property type="match status" value="1"/>
</dbReference>
<comment type="caution">
    <text evidence="2">The sequence shown here is derived from an EMBL/GenBank/DDBJ whole genome shotgun (WGS) entry which is preliminary data.</text>
</comment>
<dbReference type="InterPro" id="IPR039418">
    <property type="entry name" value="LexA-like"/>
</dbReference>
<gene>
    <name evidence="2" type="ORF">H2Z84_03895</name>
</gene>
<dbReference type="Pfam" id="PF01381">
    <property type="entry name" value="HTH_3"/>
    <property type="match status" value="1"/>
</dbReference>
<sequence length="216" mass="24304">MKTYGERVKERREELGMTQTQLSRAIGGKHGSTVGNIELRDGESRYTLELSEALGVTVEWLRYGKEPKLLPGRAAAFDENVSPGPDMRGHLPLISWVKAGEFCDVIDNFQPGDAEAWYPCPVSHGPNAYILRVNGESMSPEYRDGELIFIDQRGNYEHGDDVIVRSPDHKATFKRLQITHEGTFLLAINPAWPERIIKIPDDSQICGKVIFQGRPR</sequence>
<dbReference type="SMART" id="SM00530">
    <property type="entry name" value="HTH_XRE"/>
    <property type="match status" value="1"/>
</dbReference>
<dbReference type="InterPro" id="IPR010982">
    <property type="entry name" value="Lambda_DNA-bd_dom_sf"/>
</dbReference>
<evidence type="ECO:0000313" key="3">
    <source>
        <dbReference type="Proteomes" id="UP000545606"/>
    </source>
</evidence>
<keyword evidence="3" id="KW-1185">Reference proteome</keyword>
<feature type="domain" description="HTH cro/C1-type" evidence="1">
    <location>
        <begin position="8"/>
        <end position="61"/>
    </location>
</feature>
<evidence type="ECO:0000313" key="2">
    <source>
        <dbReference type="EMBL" id="MBA4707537.1"/>
    </source>
</evidence>
<proteinExistence type="predicted"/>
<dbReference type="InterPro" id="IPR050077">
    <property type="entry name" value="LexA_repressor"/>
</dbReference>
<dbReference type="AlphaFoldDB" id="A0A838Y4R3"/>
<dbReference type="CDD" id="cd00093">
    <property type="entry name" value="HTH_XRE"/>
    <property type="match status" value="1"/>
</dbReference>
<dbReference type="Pfam" id="PF00717">
    <property type="entry name" value="Peptidase_S24"/>
    <property type="match status" value="1"/>
</dbReference>
<dbReference type="PANTHER" id="PTHR33516:SF2">
    <property type="entry name" value="LEXA REPRESSOR-RELATED"/>
    <property type="match status" value="1"/>
</dbReference>
<dbReference type="GO" id="GO:0003677">
    <property type="term" value="F:DNA binding"/>
    <property type="evidence" value="ECO:0007669"/>
    <property type="project" value="InterPro"/>
</dbReference>
<dbReference type="PANTHER" id="PTHR33516">
    <property type="entry name" value="LEXA REPRESSOR"/>
    <property type="match status" value="1"/>
</dbReference>
<dbReference type="CDD" id="cd06529">
    <property type="entry name" value="S24_LexA-like"/>
    <property type="match status" value="1"/>
</dbReference>
<name>A0A838Y4R3_9NEIS</name>
<accession>A0A838Y4R3</accession>
<dbReference type="InterPro" id="IPR001387">
    <property type="entry name" value="Cro/C1-type_HTH"/>
</dbReference>
<dbReference type="InterPro" id="IPR015927">
    <property type="entry name" value="Peptidase_S24_S26A/B/C"/>
</dbReference>
<dbReference type="Gene3D" id="2.10.109.10">
    <property type="entry name" value="Umud Fragment, subunit A"/>
    <property type="match status" value="1"/>
</dbReference>